<proteinExistence type="predicted"/>
<dbReference type="InterPro" id="IPR029060">
    <property type="entry name" value="PIN-like_dom_sf"/>
</dbReference>
<dbReference type="Gene3D" id="3.40.50.1010">
    <property type="entry name" value="5'-nuclease"/>
    <property type="match status" value="1"/>
</dbReference>
<dbReference type="PANTHER" id="PTHR34610">
    <property type="entry name" value="SSL7007 PROTEIN"/>
    <property type="match status" value="1"/>
</dbReference>
<evidence type="ECO:0000313" key="2">
    <source>
        <dbReference type="EMBL" id="MBD2752893.1"/>
    </source>
</evidence>
<protein>
    <submittedName>
        <fullName evidence="2">Toxin-antitoxin system toxin component, PIN family</fullName>
    </submittedName>
</protein>
<dbReference type="EMBL" id="JACXAA010000002">
    <property type="protein sequence ID" value="MBD2752893.1"/>
    <property type="molecule type" value="Genomic_DNA"/>
</dbReference>
<dbReference type="AlphaFoldDB" id="A0A927AZZ4"/>
<dbReference type="InterPro" id="IPR002716">
    <property type="entry name" value="PIN_dom"/>
</dbReference>
<sequence>MRVVIDTNQLLSSISPKSTSHWLYQAIFSGQFTLCVTTDILEEYDEIIEWGFRRRSVADNVLEAIINSPFVEQINVSFFWWLLTVDPDDNKFSDCAFAAGADYLITEDKHFDVLREIDFPKINVVSLDEFHRILNS</sequence>
<reference evidence="2" key="1">
    <citation type="submission" date="2020-09" db="EMBL/GenBank/DDBJ databases">
        <authorList>
            <person name="Kim M.K."/>
        </authorList>
    </citation>
    <scope>NUCLEOTIDE SEQUENCE</scope>
    <source>
        <strain evidence="2">BT704</strain>
    </source>
</reference>
<dbReference type="RefSeq" id="WP_191038507.1">
    <property type="nucleotide sequence ID" value="NZ_JACXAA010000002.1"/>
</dbReference>
<evidence type="ECO:0000259" key="1">
    <source>
        <dbReference type="SMART" id="SM00670"/>
    </source>
</evidence>
<dbReference type="NCBIfam" id="TIGR00305">
    <property type="entry name" value="putative toxin-antitoxin system toxin component, PIN family"/>
    <property type="match status" value="1"/>
</dbReference>
<dbReference type="Proteomes" id="UP000653797">
    <property type="component" value="Unassembled WGS sequence"/>
</dbReference>
<accession>A0A927AZZ4</accession>
<dbReference type="SMART" id="SM00670">
    <property type="entry name" value="PINc"/>
    <property type="match status" value="1"/>
</dbReference>
<name>A0A927AZZ4_9BACT</name>
<gene>
    <name evidence="2" type="ORF">IC230_08330</name>
</gene>
<dbReference type="InterPro" id="IPR002850">
    <property type="entry name" value="PIN_toxin-like"/>
</dbReference>
<dbReference type="Pfam" id="PF13470">
    <property type="entry name" value="PIN_3"/>
    <property type="match status" value="1"/>
</dbReference>
<keyword evidence="3" id="KW-1185">Reference proteome</keyword>
<comment type="caution">
    <text evidence="2">The sequence shown here is derived from an EMBL/GenBank/DDBJ whole genome shotgun (WGS) entry which is preliminary data.</text>
</comment>
<evidence type="ECO:0000313" key="3">
    <source>
        <dbReference type="Proteomes" id="UP000653797"/>
    </source>
</evidence>
<feature type="domain" description="PIN" evidence="1">
    <location>
        <begin position="1"/>
        <end position="113"/>
    </location>
</feature>
<dbReference type="SUPFAM" id="SSF88723">
    <property type="entry name" value="PIN domain-like"/>
    <property type="match status" value="1"/>
</dbReference>
<dbReference type="PANTHER" id="PTHR34610:SF3">
    <property type="entry name" value="SSL7007 PROTEIN"/>
    <property type="match status" value="1"/>
</dbReference>
<organism evidence="2 3">
    <name type="scientific">Spirosoma validum</name>
    <dbReference type="NCBI Taxonomy" id="2771355"/>
    <lineage>
        <taxon>Bacteria</taxon>
        <taxon>Pseudomonadati</taxon>
        <taxon>Bacteroidota</taxon>
        <taxon>Cytophagia</taxon>
        <taxon>Cytophagales</taxon>
        <taxon>Cytophagaceae</taxon>
        <taxon>Spirosoma</taxon>
    </lineage>
</organism>